<accession>A0ABV8U848</accession>
<comment type="caution">
    <text evidence="6">The sequence shown here is derived from an EMBL/GenBank/DDBJ whole genome shotgun (WGS) entry which is preliminary data.</text>
</comment>
<name>A0ABV8U848_9PROT</name>
<reference evidence="7" key="1">
    <citation type="journal article" date="2019" name="Int. J. Syst. Evol. Microbiol.">
        <title>The Global Catalogue of Microorganisms (GCM) 10K type strain sequencing project: providing services to taxonomists for standard genome sequencing and annotation.</title>
        <authorList>
            <consortium name="The Broad Institute Genomics Platform"/>
            <consortium name="The Broad Institute Genome Sequencing Center for Infectious Disease"/>
            <person name="Wu L."/>
            <person name="Ma J."/>
        </authorList>
    </citation>
    <scope>NUCLEOTIDE SEQUENCE [LARGE SCALE GENOMIC DNA]</scope>
    <source>
        <strain evidence="7">CGMCC 1.15304</strain>
    </source>
</reference>
<dbReference type="InterPro" id="IPR003333">
    <property type="entry name" value="CMAS"/>
</dbReference>
<dbReference type="RefSeq" id="WP_068147334.1">
    <property type="nucleotide sequence ID" value="NZ_JBHSCR010000002.1"/>
</dbReference>
<dbReference type="GO" id="GO:0032259">
    <property type="term" value="P:methylation"/>
    <property type="evidence" value="ECO:0007669"/>
    <property type="project" value="UniProtKB-KW"/>
</dbReference>
<keyword evidence="5" id="KW-0443">Lipid metabolism</keyword>
<evidence type="ECO:0000256" key="2">
    <source>
        <dbReference type="ARBA" id="ARBA00022603"/>
    </source>
</evidence>
<organism evidence="6 7">
    <name type="scientific">Kordiimonas lipolytica</name>
    <dbReference type="NCBI Taxonomy" id="1662421"/>
    <lineage>
        <taxon>Bacteria</taxon>
        <taxon>Pseudomonadati</taxon>
        <taxon>Pseudomonadota</taxon>
        <taxon>Alphaproteobacteria</taxon>
        <taxon>Kordiimonadales</taxon>
        <taxon>Kordiimonadaceae</taxon>
        <taxon>Kordiimonas</taxon>
    </lineage>
</organism>
<dbReference type="CDD" id="cd02440">
    <property type="entry name" value="AdoMet_MTases"/>
    <property type="match status" value="1"/>
</dbReference>
<dbReference type="Gene3D" id="3.40.50.150">
    <property type="entry name" value="Vaccinia Virus protein VP39"/>
    <property type="match status" value="1"/>
</dbReference>
<evidence type="ECO:0000313" key="6">
    <source>
        <dbReference type="EMBL" id="MFC4347067.1"/>
    </source>
</evidence>
<keyword evidence="2 6" id="KW-0489">Methyltransferase</keyword>
<dbReference type="InterPro" id="IPR029063">
    <property type="entry name" value="SAM-dependent_MTases_sf"/>
</dbReference>
<evidence type="ECO:0000256" key="5">
    <source>
        <dbReference type="ARBA" id="ARBA00023098"/>
    </source>
</evidence>
<comment type="similarity">
    <text evidence="1">Belongs to the CFA/CMAS family.</text>
</comment>
<keyword evidence="7" id="KW-1185">Reference proteome</keyword>
<dbReference type="PIRSF" id="PIRSF003085">
    <property type="entry name" value="CMAS"/>
    <property type="match status" value="1"/>
</dbReference>
<keyword evidence="3 6" id="KW-0808">Transferase</keyword>
<dbReference type="Pfam" id="PF02353">
    <property type="entry name" value="CMAS"/>
    <property type="match status" value="1"/>
</dbReference>
<dbReference type="Proteomes" id="UP001595776">
    <property type="component" value="Unassembled WGS sequence"/>
</dbReference>
<evidence type="ECO:0000256" key="3">
    <source>
        <dbReference type="ARBA" id="ARBA00022679"/>
    </source>
</evidence>
<gene>
    <name evidence="6" type="ORF">ACFO5Q_04350</name>
</gene>
<evidence type="ECO:0000256" key="1">
    <source>
        <dbReference type="ARBA" id="ARBA00010815"/>
    </source>
</evidence>
<sequence length="405" mass="45639">MDGSFKRVEIAQQPTLAEKLFARILDHLALGTLRVTFPSGYVQNFAGTISPGPYRAEMHIAEWSAIRRTLTGGAVGLAEGYMDGEWDTPDLTALLQLLAANMDRLESRLPKLRALKLMDRLGHFFNRNTKKGSRRNISYHYDLGNDFYKLWLDPSMTYSAALFEGEGMSLEAAQENKYRRLAEAVGIKAGDHILEVGCGWGGFADFAVNKLNCRVTGVTLSAEQLAYARERLAATKRGAAANLLLCDYRELEGEFDHIVSIEMLEAVGEQYWPTYFETLKKRLKPGGNIGIQVIRIADDRFEGYRRGVDFIQKYIFPGGMLPSDAVLKQQFAGAGLRLKSQLDFGLDYAETLRLWHDAFNAAETGVRAQDFDDKFLRTWRFYLSYCEAGFREETIDVSHYVIGKA</sequence>
<dbReference type="InterPro" id="IPR050723">
    <property type="entry name" value="CFA/CMAS"/>
</dbReference>
<evidence type="ECO:0000256" key="4">
    <source>
        <dbReference type="ARBA" id="ARBA00022691"/>
    </source>
</evidence>
<dbReference type="EMBL" id="JBHSCR010000002">
    <property type="protein sequence ID" value="MFC4347067.1"/>
    <property type="molecule type" value="Genomic_DNA"/>
</dbReference>
<dbReference type="GO" id="GO:0008168">
    <property type="term" value="F:methyltransferase activity"/>
    <property type="evidence" value="ECO:0007669"/>
    <property type="project" value="UniProtKB-KW"/>
</dbReference>
<keyword evidence="4" id="KW-0949">S-adenosyl-L-methionine</keyword>
<dbReference type="EC" id="2.1.1.-" evidence="6"/>
<proteinExistence type="inferred from homology"/>
<dbReference type="SUPFAM" id="SSF53335">
    <property type="entry name" value="S-adenosyl-L-methionine-dependent methyltransferases"/>
    <property type="match status" value="1"/>
</dbReference>
<protein>
    <submittedName>
        <fullName evidence="6">Class I SAM-dependent methyltransferase</fullName>
        <ecNumber evidence="6">2.1.1.-</ecNumber>
    </submittedName>
</protein>
<dbReference type="PANTHER" id="PTHR43667:SF2">
    <property type="entry name" value="FATTY ACID C-METHYL TRANSFERASE"/>
    <property type="match status" value="1"/>
</dbReference>
<evidence type="ECO:0000313" key="7">
    <source>
        <dbReference type="Proteomes" id="UP001595776"/>
    </source>
</evidence>
<dbReference type="PANTHER" id="PTHR43667">
    <property type="entry name" value="CYCLOPROPANE-FATTY-ACYL-PHOSPHOLIPID SYNTHASE"/>
    <property type="match status" value="1"/>
</dbReference>